<dbReference type="Proteomes" id="UP000233742">
    <property type="component" value="Chromosome"/>
</dbReference>
<keyword evidence="2" id="KW-0479">Metal-binding</keyword>
<dbReference type="SUPFAM" id="SSF51316">
    <property type="entry name" value="Mss4-like"/>
    <property type="match status" value="1"/>
</dbReference>
<gene>
    <name evidence="5" type="ORF">CUV01_10065</name>
</gene>
<dbReference type="InterPro" id="IPR052355">
    <property type="entry name" value="CENP-V-like"/>
</dbReference>
<name>A0A2K9ES99_9RHOB</name>
<comment type="similarity">
    <text evidence="1">Belongs to the Gfa family.</text>
</comment>
<protein>
    <submittedName>
        <fullName evidence="5">GFA family protein</fullName>
    </submittedName>
</protein>
<keyword evidence="3" id="KW-0862">Zinc</keyword>
<dbReference type="Gene3D" id="2.170.150.70">
    <property type="match status" value="1"/>
</dbReference>
<evidence type="ECO:0000256" key="2">
    <source>
        <dbReference type="ARBA" id="ARBA00022723"/>
    </source>
</evidence>
<evidence type="ECO:0000256" key="3">
    <source>
        <dbReference type="ARBA" id="ARBA00022833"/>
    </source>
</evidence>
<feature type="domain" description="CENP-V/GFA" evidence="4">
    <location>
        <begin position="5"/>
        <end position="129"/>
    </location>
</feature>
<organism evidence="5 6">
    <name type="scientific">Paracoccus tegillarcae</name>
    <dbReference type="NCBI Taxonomy" id="1529068"/>
    <lineage>
        <taxon>Bacteria</taxon>
        <taxon>Pseudomonadati</taxon>
        <taxon>Pseudomonadota</taxon>
        <taxon>Alphaproteobacteria</taxon>
        <taxon>Rhodobacterales</taxon>
        <taxon>Paracoccaceae</taxon>
        <taxon>Paracoccus</taxon>
    </lineage>
</organism>
<keyword evidence="6" id="KW-1185">Reference proteome</keyword>
<dbReference type="PANTHER" id="PTHR28620:SF1">
    <property type="entry name" value="CENP-V_GFA DOMAIN-CONTAINING PROTEIN"/>
    <property type="match status" value="1"/>
</dbReference>
<dbReference type="GO" id="GO:0046872">
    <property type="term" value="F:metal ion binding"/>
    <property type="evidence" value="ECO:0007669"/>
    <property type="project" value="UniProtKB-KW"/>
</dbReference>
<reference evidence="5 6" key="1">
    <citation type="submission" date="2017-12" db="EMBL/GenBank/DDBJ databases">
        <authorList>
            <person name="Hurst M.R.H."/>
        </authorList>
    </citation>
    <scope>NUCLEOTIDE SEQUENCE [LARGE SCALE GENOMIC DNA]</scope>
    <source>
        <strain evidence="5 6">BM15</strain>
    </source>
</reference>
<dbReference type="InterPro" id="IPR011057">
    <property type="entry name" value="Mss4-like_sf"/>
</dbReference>
<dbReference type="InterPro" id="IPR006913">
    <property type="entry name" value="CENP-V/GFA"/>
</dbReference>
<evidence type="ECO:0000256" key="1">
    <source>
        <dbReference type="ARBA" id="ARBA00005495"/>
    </source>
</evidence>
<dbReference type="GO" id="GO:0016846">
    <property type="term" value="F:carbon-sulfur lyase activity"/>
    <property type="evidence" value="ECO:0007669"/>
    <property type="project" value="InterPro"/>
</dbReference>
<dbReference type="OrthoDB" id="9807246at2"/>
<dbReference type="PANTHER" id="PTHR28620">
    <property type="entry name" value="CENTROMERE PROTEIN V"/>
    <property type="match status" value="1"/>
</dbReference>
<accession>A0A2K9ES99</accession>
<evidence type="ECO:0000313" key="5">
    <source>
        <dbReference type="EMBL" id="AUH33686.1"/>
    </source>
</evidence>
<dbReference type="Pfam" id="PF04828">
    <property type="entry name" value="GFA"/>
    <property type="match status" value="1"/>
</dbReference>
<dbReference type="AlphaFoldDB" id="A0A2K9ES99"/>
<dbReference type="EMBL" id="CP025408">
    <property type="protein sequence ID" value="AUH33686.1"/>
    <property type="molecule type" value="Genomic_DNA"/>
</dbReference>
<dbReference type="PROSITE" id="PS51891">
    <property type="entry name" value="CENP_V_GFA"/>
    <property type="match status" value="1"/>
</dbReference>
<sequence>MVKTYHGSCFCGAVGFEADGDLALGTMRCNCRFCRKMRYWEMRLPDPNGFRLIQGRDALAETPRAGGADFDMHHWFCARCGTRLWTEGDVAEMGGRFVQVVIAALDDATEAELIAAPIHWADGAHDDWWSAAPETRHL</sequence>
<proteinExistence type="inferred from homology"/>
<dbReference type="KEGG" id="paro:CUV01_10065"/>
<evidence type="ECO:0000259" key="4">
    <source>
        <dbReference type="PROSITE" id="PS51891"/>
    </source>
</evidence>
<evidence type="ECO:0000313" key="6">
    <source>
        <dbReference type="Proteomes" id="UP000233742"/>
    </source>
</evidence>